<gene>
    <name evidence="5" type="ORF">DL762_004690</name>
</gene>
<protein>
    <recommendedName>
        <fullName evidence="4">JmjC domain-containing protein</fullName>
    </recommendedName>
</protein>
<dbReference type="SUPFAM" id="SSF51197">
    <property type="entry name" value="Clavaminate synthase-like"/>
    <property type="match status" value="1"/>
</dbReference>
<organism evidence="5 6">
    <name type="scientific">Monosporascus cannonballus</name>
    <dbReference type="NCBI Taxonomy" id="155416"/>
    <lineage>
        <taxon>Eukaryota</taxon>
        <taxon>Fungi</taxon>
        <taxon>Dikarya</taxon>
        <taxon>Ascomycota</taxon>
        <taxon>Pezizomycotina</taxon>
        <taxon>Sordariomycetes</taxon>
        <taxon>Xylariomycetidae</taxon>
        <taxon>Xylariales</taxon>
        <taxon>Xylariales incertae sedis</taxon>
        <taxon>Monosporascus</taxon>
    </lineage>
</organism>
<dbReference type="PROSITE" id="PS51184">
    <property type="entry name" value="JMJC"/>
    <property type="match status" value="1"/>
</dbReference>
<feature type="region of interest" description="Disordered" evidence="3">
    <location>
        <begin position="1"/>
        <end position="21"/>
    </location>
</feature>
<evidence type="ECO:0000256" key="3">
    <source>
        <dbReference type="SAM" id="MobiDB-lite"/>
    </source>
</evidence>
<dbReference type="Proteomes" id="UP000294003">
    <property type="component" value="Unassembled WGS sequence"/>
</dbReference>
<reference evidence="5 6" key="1">
    <citation type="submission" date="2018-06" db="EMBL/GenBank/DDBJ databases">
        <title>Complete Genomes of Monosporascus.</title>
        <authorList>
            <person name="Robinson A.J."/>
            <person name="Natvig D.O."/>
        </authorList>
    </citation>
    <scope>NUCLEOTIDE SEQUENCE [LARGE SCALE GENOMIC DNA]</scope>
    <source>
        <strain evidence="5 6">CBS 609.92</strain>
    </source>
</reference>
<keyword evidence="1" id="KW-0489">Methyltransferase</keyword>
<dbReference type="Pfam" id="PF13621">
    <property type="entry name" value="Cupin_8"/>
    <property type="match status" value="1"/>
</dbReference>
<dbReference type="SUPFAM" id="SSF53335">
    <property type="entry name" value="S-adenosyl-L-methionine-dependent methyltransferases"/>
    <property type="match status" value="1"/>
</dbReference>
<dbReference type="EMBL" id="QJNS01000114">
    <property type="protein sequence ID" value="RYO86498.1"/>
    <property type="molecule type" value="Genomic_DNA"/>
</dbReference>
<keyword evidence="6" id="KW-1185">Reference proteome</keyword>
<dbReference type="InterPro" id="IPR041667">
    <property type="entry name" value="Cupin_8"/>
</dbReference>
<proteinExistence type="predicted"/>
<dbReference type="Gene3D" id="6.10.140.1470">
    <property type="match status" value="1"/>
</dbReference>
<accession>A0ABY0H9Y1</accession>
<evidence type="ECO:0000256" key="2">
    <source>
        <dbReference type="ARBA" id="ARBA00022679"/>
    </source>
</evidence>
<dbReference type="Gene3D" id="2.60.120.650">
    <property type="entry name" value="Cupin"/>
    <property type="match status" value="1"/>
</dbReference>
<evidence type="ECO:0000256" key="1">
    <source>
        <dbReference type="ARBA" id="ARBA00022603"/>
    </source>
</evidence>
<feature type="domain" description="JmjC" evidence="4">
    <location>
        <begin position="452"/>
        <end position="599"/>
    </location>
</feature>
<dbReference type="InterPro" id="IPR029063">
    <property type="entry name" value="SAM-dependent_MTases_sf"/>
</dbReference>
<keyword evidence="2" id="KW-0808">Transferase</keyword>
<dbReference type="Pfam" id="PF04072">
    <property type="entry name" value="LCM"/>
    <property type="match status" value="1"/>
</dbReference>
<comment type="caution">
    <text evidence="5">The sequence shown here is derived from an EMBL/GenBank/DDBJ whole genome shotgun (WGS) entry which is preliminary data.</text>
</comment>
<dbReference type="PANTHER" id="PTHR46529">
    <property type="entry name" value="TRNA WYBUTOSINE-SYNTHESIZING PROTEIN 4"/>
    <property type="match status" value="1"/>
</dbReference>
<name>A0ABY0H9Y1_9PEZI</name>
<dbReference type="PANTHER" id="PTHR46529:SF1">
    <property type="entry name" value="TRNA WYBUTOSINE-SYNTHESIZING PROTEIN 4"/>
    <property type="match status" value="1"/>
</dbReference>
<sequence length="643" mass="72514">MVPSENKNQRGAGRSARQQVQDDLVMATNSSSIVSKRSVERIYYPDEPHFFRFFVKKFQRRAPLINRGYHLRMHIIDVAARRFLQRPSQRKKVIVNLGCGSDVLPWQCLTRYPDHCHHVKFVDIDFPDLMTKKSRIIQGTPELLSPLSGVKTTAEGHVLFQSDEYAQIGCDLRDLTSIERSLSALVSLPDSEFLFVAEVSITYMETEAADGVIRWASSFGQAEFCLLEQIVPDGPDHPFAKTMLRHFEKLKTPLKSVSTYPDLEAQRNRFYALGWAYTDVESLWQAWSNNQWLSPEERKMLDRIEPFDEWEEFALFASHYCIVTAKIGAACGSGWVECKMMGSEYQPTFGAALVGFNDIYVNSDDDPSNRTHVRFRGILAGGLLEDGTVAKQLKQVTVHKAIHSKMDFNAKNFAYVTVPFGDFMQSVSEGSKMYLRALSADHPAEQPANLKTDFPQLADDFQLPEELSFVTENTFSSVLRISGPVNMWLHYDVMANVYCQVVGSKRLILFPPSDVTHLSFAPGSSSSSVDVFSELESSSISLAQTHPHEAVLNPGDILFLPPLWLHTATPLTDLGVAVNIFFRNLESGYSPGRDVYGNRDLAGYEKGRQDVARIANAFSKIPPEMRGFYITRLADELKRKSVE</sequence>
<evidence type="ECO:0000313" key="5">
    <source>
        <dbReference type="EMBL" id="RYO86498.1"/>
    </source>
</evidence>
<evidence type="ECO:0000259" key="4">
    <source>
        <dbReference type="PROSITE" id="PS51184"/>
    </source>
</evidence>
<evidence type="ECO:0000313" key="6">
    <source>
        <dbReference type="Proteomes" id="UP000294003"/>
    </source>
</evidence>
<dbReference type="InterPro" id="IPR003347">
    <property type="entry name" value="JmjC_dom"/>
</dbReference>
<dbReference type="InterPro" id="IPR007213">
    <property type="entry name" value="Ppm1/Ppm2/Tcmp"/>
</dbReference>
<dbReference type="Gene3D" id="3.40.50.150">
    <property type="entry name" value="Vaccinia Virus protein VP39"/>
    <property type="match status" value="1"/>
</dbReference>